<dbReference type="InterPro" id="IPR041633">
    <property type="entry name" value="Polbeta"/>
</dbReference>
<evidence type="ECO:0000313" key="3">
    <source>
        <dbReference type="Proteomes" id="UP000189670"/>
    </source>
</evidence>
<comment type="caution">
    <text evidence="2">The sequence shown here is derived from an EMBL/GenBank/DDBJ whole genome shotgun (WGS) entry which is preliminary data.</text>
</comment>
<sequence>MNEKMDVSNNFKIKKLTNALFIDENICFALLFGSCVSGRFDEKSDIDIAVYFYKPPEGIEIIEFINNHSELVQKDIDLTILNRASPFLRHQIMLNCIRLFIKDRIIYRDFREKTITDFLIYKYISNIYIYDKEL</sequence>
<dbReference type="PANTHER" id="PTHR43852">
    <property type="entry name" value="NUCLEOTIDYLTRANSFERASE"/>
    <property type="match status" value="1"/>
</dbReference>
<name>A0A1V1NZW0_9BACT</name>
<dbReference type="EMBL" id="ATBP01001068">
    <property type="protein sequence ID" value="ETR68110.1"/>
    <property type="molecule type" value="Genomic_DNA"/>
</dbReference>
<dbReference type="PROSITE" id="PS51257">
    <property type="entry name" value="PROKAR_LIPOPROTEIN"/>
    <property type="match status" value="1"/>
</dbReference>
<dbReference type="InterPro" id="IPR052930">
    <property type="entry name" value="TA_antitoxin_MntA"/>
</dbReference>
<dbReference type="NCBIfam" id="NF047752">
    <property type="entry name" value="MntA_antitoxin"/>
    <property type="match status" value="1"/>
</dbReference>
<dbReference type="AlphaFoldDB" id="A0A1V1NZW0"/>
<dbReference type="PANTHER" id="PTHR43852:SF3">
    <property type="entry name" value="NUCLEOTIDYLTRANSFERASE"/>
    <property type="match status" value="1"/>
</dbReference>
<dbReference type="SUPFAM" id="SSF81301">
    <property type="entry name" value="Nucleotidyltransferase"/>
    <property type="match status" value="1"/>
</dbReference>
<gene>
    <name evidence="2" type="ORF">OMM_10868</name>
</gene>
<evidence type="ECO:0000259" key="1">
    <source>
        <dbReference type="Pfam" id="PF18765"/>
    </source>
</evidence>
<protein>
    <submittedName>
        <fullName evidence="2">DNA polymerase beta domain-containing protein</fullName>
    </submittedName>
</protein>
<proteinExistence type="predicted"/>
<dbReference type="InterPro" id="IPR043519">
    <property type="entry name" value="NT_sf"/>
</dbReference>
<dbReference type="Gene3D" id="3.30.460.10">
    <property type="entry name" value="Beta Polymerase, domain 2"/>
    <property type="match status" value="1"/>
</dbReference>
<reference evidence="3" key="1">
    <citation type="submission" date="2012-11" db="EMBL/GenBank/DDBJ databases">
        <authorList>
            <person name="Lucero-Rivera Y.E."/>
            <person name="Tovar-Ramirez D."/>
        </authorList>
    </citation>
    <scope>NUCLEOTIDE SEQUENCE [LARGE SCALE GENOMIC DNA]</scope>
    <source>
        <strain evidence="3">Araruama</strain>
    </source>
</reference>
<organism evidence="2 3">
    <name type="scientific">Candidatus Magnetoglobus multicellularis str. Araruama</name>
    <dbReference type="NCBI Taxonomy" id="890399"/>
    <lineage>
        <taxon>Bacteria</taxon>
        <taxon>Pseudomonadati</taxon>
        <taxon>Thermodesulfobacteriota</taxon>
        <taxon>Desulfobacteria</taxon>
        <taxon>Desulfobacterales</taxon>
        <taxon>Desulfobacteraceae</taxon>
        <taxon>Candidatus Magnetoglobus</taxon>
    </lineage>
</organism>
<dbReference type="Pfam" id="PF18765">
    <property type="entry name" value="Polbeta"/>
    <property type="match status" value="1"/>
</dbReference>
<evidence type="ECO:0000313" key="2">
    <source>
        <dbReference type="EMBL" id="ETR68110.1"/>
    </source>
</evidence>
<dbReference type="Proteomes" id="UP000189670">
    <property type="component" value="Unassembled WGS sequence"/>
</dbReference>
<dbReference type="CDD" id="cd05403">
    <property type="entry name" value="NT_KNTase_like"/>
    <property type="match status" value="1"/>
</dbReference>
<accession>A0A1V1NZW0</accession>
<feature type="domain" description="Polymerase beta nucleotidyltransferase" evidence="1">
    <location>
        <begin position="15"/>
        <end position="104"/>
    </location>
</feature>